<protein>
    <submittedName>
        <fullName evidence="1">Uncharacterized protein</fullName>
    </submittedName>
</protein>
<keyword evidence="2" id="KW-1185">Reference proteome</keyword>
<dbReference type="OrthoDB" id="959283at2"/>
<reference evidence="1 2" key="1">
    <citation type="submission" date="2018-07" db="EMBL/GenBank/DDBJ databases">
        <title>Dyadobacter roseus sp. nov., isolated from rose rhizosphere soil.</title>
        <authorList>
            <person name="Chen L."/>
        </authorList>
    </citation>
    <scope>NUCLEOTIDE SEQUENCE [LARGE SCALE GENOMIC DNA]</scope>
    <source>
        <strain evidence="1 2">RS19</strain>
    </source>
</reference>
<accession>A0A3D8Y6H2</accession>
<proteinExistence type="predicted"/>
<comment type="caution">
    <text evidence="1">The sequence shown here is derived from an EMBL/GenBank/DDBJ whole genome shotgun (WGS) entry which is preliminary data.</text>
</comment>
<organism evidence="1 2">
    <name type="scientific">Dyadobacter luteus</name>
    <dbReference type="NCBI Taxonomy" id="2259619"/>
    <lineage>
        <taxon>Bacteria</taxon>
        <taxon>Pseudomonadati</taxon>
        <taxon>Bacteroidota</taxon>
        <taxon>Cytophagia</taxon>
        <taxon>Cytophagales</taxon>
        <taxon>Spirosomataceae</taxon>
        <taxon>Dyadobacter</taxon>
    </lineage>
</organism>
<evidence type="ECO:0000313" key="1">
    <source>
        <dbReference type="EMBL" id="REA58179.1"/>
    </source>
</evidence>
<dbReference type="RefSeq" id="WP_115832995.1">
    <property type="nucleotide sequence ID" value="NZ_QNUL01000022.1"/>
</dbReference>
<dbReference type="EMBL" id="QNUL01000022">
    <property type="protein sequence ID" value="REA58179.1"/>
    <property type="molecule type" value="Genomic_DNA"/>
</dbReference>
<sequence length="137" mass="16020">MKMIHESNVIEHETGLIIQFQDNDIDRISFSRMTFRLDIFCSMPILIFGFQTQSQPLIFPIRFVSESAILYSVPVNITLQIQGQDSHLRYERMFDLSPIQSEEMKICIREQADLTPGQLDVIEDYIYSDYIGMLMES</sequence>
<gene>
    <name evidence="1" type="ORF">DSL64_21465</name>
</gene>
<evidence type="ECO:0000313" key="2">
    <source>
        <dbReference type="Proteomes" id="UP000256373"/>
    </source>
</evidence>
<name>A0A3D8Y6H2_9BACT</name>
<dbReference type="Proteomes" id="UP000256373">
    <property type="component" value="Unassembled WGS sequence"/>
</dbReference>
<dbReference type="AlphaFoldDB" id="A0A3D8Y6H2"/>